<evidence type="ECO:0000256" key="4">
    <source>
        <dbReference type="ARBA" id="ARBA00022840"/>
    </source>
</evidence>
<dbReference type="SUPFAM" id="SSF52540">
    <property type="entry name" value="P-loop containing nucleoside triphosphate hydrolases"/>
    <property type="match status" value="1"/>
</dbReference>
<gene>
    <name evidence="7" type="primary">rep_1</name>
    <name evidence="7" type="ORF">MsAg5_14270</name>
</gene>
<keyword evidence="8" id="KW-1185">Reference proteome</keyword>
<dbReference type="Gene3D" id="3.40.50.300">
    <property type="entry name" value="P-loop containing nucleotide triphosphate hydrolases"/>
    <property type="match status" value="1"/>
</dbReference>
<reference evidence="7" key="1">
    <citation type="submission" date="2023-06" db="EMBL/GenBank/DDBJ databases">
        <title>Genome sequence of Methanosarcinaceae archaeon Ag5.</title>
        <authorList>
            <person name="Protasov E."/>
            <person name="Platt K."/>
            <person name="Poehlein A."/>
            <person name="Daniel R."/>
            <person name="Brune A."/>
        </authorList>
    </citation>
    <scope>NUCLEOTIDE SEQUENCE</scope>
    <source>
        <strain evidence="7">Ag5</strain>
    </source>
</reference>
<evidence type="ECO:0000256" key="5">
    <source>
        <dbReference type="PROSITE-ProRule" id="PRU00560"/>
    </source>
</evidence>
<dbReference type="AlphaFoldDB" id="A0AAE4ML11"/>
<evidence type="ECO:0000256" key="1">
    <source>
        <dbReference type="ARBA" id="ARBA00022741"/>
    </source>
</evidence>
<evidence type="ECO:0000259" key="6">
    <source>
        <dbReference type="PROSITE" id="PS51198"/>
    </source>
</evidence>
<dbReference type="InterPro" id="IPR014016">
    <property type="entry name" value="UvrD-like_ATP-bd"/>
</dbReference>
<dbReference type="InterPro" id="IPR027417">
    <property type="entry name" value="P-loop_NTPase"/>
</dbReference>
<keyword evidence="4 5" id="KW-0067">ATP-binding</keyword>
<dbReference type="Pfam" id="PF00580">
    <property type="entry name" value="UvrD-helicase"/>
    <property type="match status" value="2"/>
</dbReference>
<dbReference type="PANTHER" id="PTHR11070:SF2">
    <property type="entry name" value="ATP-DEPENDENT DNA HELICASE SRS2"/>
    <property type="match status" value="1"/>
</dbReference>
<dbReference type="PANTHER" id="PTHR11070">
    <property type="entry name" value="UVRD / RECB / PCRA DNA HELICASE FAMILY MEMBER"/>
    <property type="match status" value="1"/>
</dbReference>
<evidence type="ECO:0000256" key="3">
    <source>
        <dbReference type="ARBA" id="ARBA00022806"/>
    </source>
</evidence>
<evidence type="ECO:0000313" key="7">
    <source>
        <dbReference type="EMBL" id="MDV0447527.1"/>
    </source>
</evidence>
<evidence type="ECO:0000313" key="8">
    <source>
        <dbReference type="Proteomes" id="UP001271789"/>
    </source>
</evidence>
<dbReference type="GO" id="GO:0000725">
    <property type="term" value="P:recombinational repair"/>
    <property type="evidence" value="ECO:0007669"/>
    <property type="project" value="TreeGrafter"/>
</dbReference>
<dbReference type="GO" id="GO:0003677">
    <property type="term" value="F:DNA binding"/>
    <property type="evidence" value="ECO:0007669"/>
    <property type="project" value="InterPro"/>
</dbReference>
<dbReference type="GO" id="GO:0005524">
    <property type="term" value="F:ATP binding"/>
    <property type="evidence" value="ECO:0007669"/>
    <property type="project" value="UniProtKB-UniRule"/>
</dbReference>
<dbReference type="EC" id="3.6.4.12" evidence="7"/>
<dbReference type="EMBL" id="JAWDKD010000020">
    <property type="protein sequence ID" value="MDV0447527.1"/>
    <property type="molecule type" value="Genomic_DNA"/>
</dbReference>
<feature type="domain" description="UvrD-like helicase ATP-binding" evidence="6">
    <location>
        <begin position="2"/>
        <end position="245"/>
    </location>
</feature>
<dbReference type="InterPro" id="IPR000212">
    <property type="entry name" value="DNA_helicase_UvrD/REP"/>
</dbReference>
<keyword evidence="1 5" id="KW-0547">Nucleotide-binding</keyword>
<accession>A0AAE4ML11</accession>
<organism evidence="7 8">
    <name type="scientific">Methanolapillus africanus</name>
    <dbReference type="NCBI Taxonomy" id="3028297"/>
    <lineage>
        <taxon>Archaea</taxon>
        <taxon>Methanobacteriati</taxon>
        <taxon>Methanobacteriota</taxon>
        <taxon>Stenosarchaea group</taxon>
        <taxon>Methanomicrobia</taxon>
        <taxon>Methanosarcinales</taxon>
        <taxon>Methanosarcinaceae</taxon>
        <taxon>Methanolapillus</taxon>
    </lineage>
</organism>
<comment type="caution">
    <text evidence="7">The sequence shown here is derived from an EMBL/GenBank/DDBJ whole genome shotgun (WGS) entry which is preliminary data.</text>
</comment>
<name>A0AAE4ML11_9EURY</name>
<keyword evidence="2 5" id="KW-0378">Hydrolase</keyword>
<keyword evidence="3 5" id="KW-0347">Helicase</keyword>
<feature type="binding site" evidence="5">
    <location>
        <begin position="23"/>
        <end position="30"/>
    </location>
    <ligand>
        <name>ATP</name>
        <dbReference type="ChEBI" id="CHEBI:30616"/>
    </ligand>
</feature>
<dbReference type="Proteomes" id="UP001271789">
    <property type="component" value="Unassembled WGS sequence"/>
</dbReference>
<dbReference type="PROSITE" id="PS51198">
    <property type="entry name" value="UVRD_HELICASE_ATP_BIND"/>
    <property type="match status" value="1"/>
</dbReference>
<dbReference type="GO" id="GO:0043138">
    <property type="term" value="F:3'-5' DNA helicase activity"/>
    <property type="evidence" value="ECO:0007669"/>
    <property type="project" value="TreeGrafter"/>
</dbReference>
<protein>
    <submittedName>
        <fullName evidence="7">ATP-dependent DNA helicase Rep</fullName>
        <ecNumber evidence="7">3.6.4.12</ecNumber>
    </submittedName>
</protein>
<sequence length="269" mass="30625">MVLKPTPEQEKIINESGNIVVTAKPGSGKTFTIIEKIKIISDSLLSYQGVIAISFTQKSSYELSIRSKRREIPKKKSFYGTIDGFCINEIIRPFSKHFTNQINLFEVKTTLNDYPIYKELKSLENVNEEVSQSNMDLLSQSLKEGHIFLDICGETALFILNNVPACLEYLKSRYTHIFIDEYQDCGEAQDAIFKKLVNAGIIGVAVGDLDQAIYAFSNRYSKFLSSLMSNPNFKHFKLTENRRCHKSISDYSLALMGISIDSIDYDYRM</sequence>
<dbReference type="GO" id="GO:0005829">
    <property type="term" value="C:cytosol"/>
    <property type="evidence" value="ECO:0007669"/>
    <property type="project" value="TreeGrafter"/>
</dbReference>
<proteinExistence type="predicted"/>
<dbReference type="GO" id="GO:0016787">
    <property type="term" value="F:hydrolase activity"/>
    <property type="evidence" value="ECO:0007669"/>
    <property type="project" value="UniProtKB-UniRule"/>
</dbReference>
<evidence type="ECO:0000256" key="2">
    <source>
        <dbReference type="ARBA" id="ARBA00022801"/>
    </source>
</evidence>